<gene>
    <name evidence="1" type="ORF">ACM44_10495</name>
</gene>
<reference evidence="1 2" key="1">
    <citation type="journal article" date="2004" name="Int. J. Syst. Evol. Microbiol.">
        <title>Kaistella koreensis gen. nov., sp. nov., a novel member of the Chryseobacterium-Bergeyella-Riemerella branch.</title>
        <authorList>
            <person name="Kim M.K."/>
            <person name="Im W.T."/>
            <person name="Shin Y.K."/>
            <person name="Lim J.H."/>
            <person name="Kim S.H."/>
            <person name="Lee B.C."/>
            <person name="Park M.Y."/>
            <person name="Lee K.Y."/>
            <person name="Lee S.T."/>
        </authorList>
    </citation>
    <scope>NUCLEOTIDE SEQUENCE [LARGE SCALE GENOMIC DNA]</scope>
    <source>
        <strain evidence="1 2">CCUG 49689</strain>
    </source>
</reference>
<dbReference type="RefSeq" id="WP_048500000.1">
    <property type="nucleotide sequence ID" value="NZ_LFNG01000013.1"/>
</dbReference>
<dbReference type="Proteomes" id="UP000035900">
    <property type="component" value="Unassembled WGS sequence"/>
</dbReference>
<dbReference type="PATRIC" id="fig|1304281.5.peg.2261"/>
<evidence type="ECO:0000313" key="1">
    <source>
        <dbReference type="EMBL" id="KMQ70739.1"/>
    </source>
</evidence>
<organism evidence="1 2">
    <name type="scientific">Chryseobacterium koreense CCUG 49689</name>
    <dbReference type="NCBI Taxonomy" id="1304281"/>
    <lineage>
        <taxon>Bacteria</taxon>
        <taxon>Pseudomonadati</taxon>
        <taxon>Bacteroidota</taxon>
        <taxon>Flavobacteriia</taxon>
        <taxon>Flavobacteriales</taxon>
        <taxon>Weeksellaceae</taxon>
        <taxon>Chryseobacterium group</taxon>
        <taxon>Chryseobacterium</taxon>
    </lineage>
</organism>
<comment type="caution">
    <text evidence="1">The sequence shown here is derived from an EMBL/GenBank/DDBJ whole genome shotgun (WGS) entry which is preliminary data.</text>
</comment>
<accession>A0A0J7IY64</accession>
<evidence type="ECO:0000313" key="2">
    <source>
        <dbReference type="Proteomes" id="UP000035900"/>
    </source>
</evidence>
<dbReference type="AlphaFoldDB" id="A0A0J7IY64"/>
<sequence>MKIITFLFFISCIFAKSQCNLNDLTLNFLGKKYFEVNNKILSDTNIFDVSENMAIDNKRKIPDYKADFEYIQGDHYQKFISFKYKLHNCFSNSNREDFVKYNLKLIDNIVYKISVEKKYSLSEETNLQDDYSRFSALIKKKYPIISESYNISNKFNITLENKDGDSQKTGSGKSYMSSKINSKIWKINSCDISVKTEYSYGKFGGYSYPATSKLLEIEFINLNNTVLDNRGY</sequence>
<dbReference type="OrthoDB" id="10003942at2"/>
<name>A0A0J7IY64_9FLAO</name>
<dbReference type="EMBL" id="LFNG01000013">
    <property type="protein sequence ID" value="KMQ70739.1"/>
    <property type="molecule type" value="Genomic_DNA"/>
</dbReference>
<protein>
    <submittedName>
        <fullName evidence="1">Uncharacterized protein</fullName>
    </submittedName>
</protein>
<proteinExistence type="predicted"/>
<keyword evidence="2" id="KW-1185">Reference proteome</keyword>